<gene>
    <name evidence="3" type="ORF">PAUS00366_LOCUS11773</name>
</gene>
<feature type="compositionally biased region" description="Acidic residues" evidence="1">
    <location>
        <begin position="462"/>
        <end position="472"/>
    </location>
</feature>
<dbReference type="Gene3D" id="2.120.10.80">
    <property type="entry name" value="Kelch-type beta propeller"/>
    <property type="match status" value="2"/>
</dbReference>
<evidence type="ECO:0000313" key="3">
    <source>
        <dbReference type="EMBL" id="CAE0719019.1"/>
    </source>
</evidence>
<evidence type="ECO:0000256" key="2">
    <source>
        <dbReference type="SAM" id="SignalP"/>
    </source>
</evidence>
<dbReference type="PANTHER" id="PTHR46375">
    <property type="entry name" value="KELCH REPEAT AND BTB DOMAIN-CONTAINING PROTEIN 13-RELATED"/>
    <property type="match status" value="1"/>
</dbReference>
<feature type="signal peptide" evidence="2">
    <location>
        <begin position="1"/>
        <end position="19"/>
    </location>
</feature>
<dbReference type="InterPro" id="IPR052392">
    <property type="entry name" value="Kelch-BTB_domain-containing"/>
</dbReference>
<reference evidence="3" key="1">
    <citation type="submission" date="2021-01" db="EMBL/GenBank/DDBJ databases">
        <authorList>
            <person name="Corre E."/>
            <person name="Pelletier E."/>
            <person name="Niang G."/>
            <person name="Scheremetjew M."/>
            <person name="Finn R."/>
            <person name="Kale V."/>
            <person name="Holt S."/>
            <person name="Cochrane G."/>
            <person name="Meng A."/>
            <person name="Brown T."/>
            <person name="Cohen L."/>
        </authorList>
    </citation>
    <scope>NUCLEOTIDE SEQUENCE</scope>
    <source>
        <strain evidence="3">10249 10 AB</strain>
    </source>
</reference>
<dbReference type="EMBL" id="HBIX01016266">
    <property type="protein sequence ID" value="CAE0719019.1"/>
    <property type="molecule type" value="Transcribed_RNA"/>
</dbReference>
<proteinExistence type="predicted"/>
<dbReference type="SMART" id="SM00612">
    <property type="entry name" value="Kelch"/>
    <property type="match status" value="2"/>
</dbReference>
<dbReference type="PANTHER" id="PTHR46375:SF3">
    <property type="entry name" value="KELCH REPEAT AND BTB DOMAIN-CONTAINING PROTEIN 13"/>
    <property type="match status" value="1"/>
</dbReference>
<dbReference type="AlphaFoldDB" id="A0A7S4AKJ0"/>
<accession>A0A7S4AKJ0</accession>
<feature type="region of interest" description="Disordered" evidence="1">
    <location>
        <begin position="434"/>
        <end position="485"/>
    </location>
</feature>
<dbReference type="InterPro" id="IPR011043">
    <property type="entry name" value="Gal_Oxase/kelch_b-propeller"/>
</dbReference>
<sequence length="523" mass="55491">MKLSLAAASFLFASPKVAAVSASTSANNNSNTNHVWDVITDAKLPIPISDHSSTFVDVPAGSNNGAKPAIYIAGGCDSPNGNTYVTASGLELDFFLCNSYSDKLWAFDPETNTFRERASLPRKRYRHAGVSAAGKLWLVGGRTIPDDIVIAEVDVYDPATDSWSTVGTIPEEYLTSDNGAFANADGSTVYVVGGFNPKYYNPDALATTFSFETASALLLVDNNQQQRKNQQQEQLALSTNATTSTATTTDLVVTRRADMITQRGGAQAVSSKDATKAFVAGGFSSYPCEPLRSAEVYDLEKDEWFSAGNLQKARGDGAMVEASGTIFAIGGEVSHPDQCGAPELVPPLSHQSLAVDDVEALEYGESTDSNSTNTWVDVANIPEFRFRFTAASWPATGVAYAFGGQVSFDESCKCFPTTDEITVIDSKVVMGGSGTLSHTDNGTTSTSSEVPSDTGITMTNYADDDSDSDEYDEKQPISTTSGSGITVEEDDDYAILDDSAAASSWNRAIGIFSGILSLIVTTI</sequence>
<organism evidence="3">
    <name type="scientific">Pseudo-nitzschia australis</name>
    <dbReference type="NCBI Taxonomy" id="44445"/>
    <lineage>
        <taxon>Eukaryota</taxon>
        <taxon>Sar</taxon>
        <taxon>Stramenopiles</taxon>
        <taxon>Ochrophyta</taxon>
        <taxon>Bacillariophyta</taxon>
        <taxon>Bacillariophyceae</taxon>
        <taxon>Bacillariophycidae</taxon>
        <taxon>Bacillariales</taxon>
        <taxon>Bacillariaceae</taxon>
        <taxon>Pseudo-nitzschia</taxon>
    </lineage>
</organism>
<dbReference type="InterPro" id="IPR006652">
    <property type="entry name" value="Kelch_1"/>
</dbReference>
<evidence type="ECO:0000256" key="1">
    <source>
        <dbReference type="SAM" id="MobiDB-lite"/>
    </source>
</evidence>
<feature type="chain" id="PRO_5031404133" evidence="2">
    <location>
        <begin position="20"/>
        <end position="523"/>
    </location>
</feature>
<dbReference type="InterPro" id="IPR015915">
    <property type="entry name" value="Kelch-typ_b-propeller"/>
</dbReference>
<name>A0A7S4AKJ0_9STRA</name>
<dbReference type="Pfam" id="PF01344">
    <property type="entry name" value="Kelch_1"/>
    <property type="match status" value="1"/>
</dbReference>
<keyword evidence="2" id="KW-0732">Signal</keyword>
<feature type="compositionally biased region" description="Polar residues" evidence="1">
    <location>
        <begin position="435"/>
        <end position="460"/>
    </location>
</feature>
<protein>
    <submittedName>
        <fullName evidence="3">Uncharacterized protein</fullName>
    </submittedName>
</protein>
<dbReference type="SUPFAM" id="SSF50965">
    <property type="entry name" value="Galactose oxidase, central domain"/>
    <property type="match status" value="1"/>
</dbReference>